<evidence type="ECO:0000313" key="2">
    <source>
        <dbReference type="EMBL" id="MET3793660.1"/>
    </source>
</evidence>
<evidence type="ECO:0000313" key="3">
    <source>
        <dbReference type="Proteomes" id="UP001549076"/>
    </source>
</evidence>
<dbReference type="EMBL" id="JBEPML010000016">
    <property type="protein sequence ID" value="MET3793660.1"/>
    <property type="molecule type" value="Genomic_DNA"/>
</dbReference>
<keyword evidence="3" id="KW-1185">Reference proteome</keyword>
<reference evidence="2 3" key="1">
    <citation type="submission" date="2024-06" db="EMBL/GenBank/DDBJ databases">
        <title>Genomic Encyclopedia of Type Strains, Phase IV (KMG-IV): sequencing the most valuable type-strain genomes for metagenomic binning, comparative biology and taxonomic classification.</title>
        <authorList>
            <person name="Goeker M."/>
        </authorList>
    </citation>
    <scope>NUCLEOTIDE SEQUENCE [LARGE SCALE GENOMIC DNA]</scope>
    <source>
        <strain evidence="2 3">DSM 27865</strain>
    </source>
</reference>
<evidence type="ECO:0008006" key="4">
    <source>
        <dbReference type="Google" id="ProtNLM"/>
    </source>
</evidence>
<protein>
    <recommendedName>
        <fullName evidence="4">Transposase</fullName>
    </recommendedName>
</protein>
<gene>
    <name evidence="2" type="ORF">ABID37_003898</name>
</gene>
<organism evidence="2 3">
    <name type="scientific">Aquamicrobium terrae</name>
    <dbReference type="NCBI Taxonomy" id="1324945"/>
    <lineage>
        <taxon>Bacteria</taxon>
        <taxon>Pseudomonadati</taxon>
        <taxon>Pseudomonadota</taxon>
        <taxon>Alphaproteobacteria</taxon>
        <taxon>Hyphomicrobiales</taxon>
        <taxon>Phyllobacteriaceae</taxon>
        <taxon>Aquamicrobium</taxon>
    </lineage>
</organism>
<accession>A0ABV2N3K4</accession>
<proteinExistence type="predicted"/>
<comment type="caution">
    <text evidence="2">The sequence shown here is derived from an EMBL/GenBank/DDBJ whole genome shotgun (WGS) entry which is preliminary data.</text>
</comment>
<dbReference type="Proteomes" id="UP001549076">
    <property type="component" value="Unassembled WGS sequence"/>
</dbReference>
<name>A0ABV2N3K4_9HYPH</name>
<evidence type="ECO:0000256" key="1">
    <source>
        <dbReference type="SAM" id="MobiDB-lite"/>
    </source>
</evidence>
<sequence>MSRWRVLERERGDVRPKALGGERKSPRIDAHTEAILEALGSEADRC</sequence>
<feature type="region of interest" description="Disordered" evidence="1">
    <location>
        <begin position="1"/>
        <end position="27"/>
    </location>
</feature>